<proteinExistence type="predicted"/>
<evidence type="ECO:0000313" key="1">
    <source>
        <dbReference type="EMBL" id="KKL63844.1"/>
    </source>
</evidence>
<organism evidence="1">
    <name type="scientific">marine sediment metagenome</name>
    <dbReference type="NCBI Taxonomy" id="412755"/>
    <lineage>
        <taxon>unclassified sequences</taxon>
        <taxon>metagenomes</taxon>
        <taxon>ecological metagenomes</taxon>
    </lineage>
</organism>
<protein>
    <submittedName>
        <fullName evidence="1">Uncharacterized protein</fullName>
    </submittedName>
</protein>
<dbReference type="EMBL" id="LAZR01028032">
    <property type="protein sequence ID" value="KKL63844.1"/>
    <property type="molecule type" value="Genomic_DNA"/>
</dbReference>
<sequence length="27" mass="2935">MALSVDGDPMRLIAALPRLILCLLLLI</sequence>
<feature type="non-terminal residue" evidence="1">
    <location>
        <position position="27"/>
    </location>
</feature>
<dbReference type="AlphaFoldDB" id="A0A0F9DQ84"/>
<name>A0A0F9DQ84_9ZZZZ</name>
<comment type="caution">
    <text evidence="1">The sequence shown here is derived from an EMBL/GenBank/DDBJ whole genome shotgun (WGS) entry which is preliminary data.</text>
</comment>
<reference evidence="1" key="1">
    <citation type="journal article" date="2015" name="Nature">
        <title>Complex archaea that bridge the gap between prokaryotes and eukaryotes.</title>
        <authorList>
            <person name="Spang A."/>
            <person name="Saw J.H."/>
            <person name="Jorgensen S.L."/>
            <person name="Zaremba-Niedzwiedzka K."/>
            <person name="Martijn J."/>
            <person name="Lind A.E."/>
            <person name="van Eijk R."/>
            <person name="Schleper C."/>
            <person name="Guy L."/>
            <person name="Ettema T.J."/>
        </authorList>
    </citation>
    <scope>NUCLEOTIDE SEQUENCE</scope>
</reference>
<accession>A0A0F9DQ84</accession>
<gene>
    <name evidence="1" type="ORF">LCGC14_2171070</name>
</gene>